<proteinExistence type="predicted"/>
<sequence>MAMRPSLSPKSSPIQYEYDSDELENLEAELLTEKNLMVEGEIQEEGSEPQAEEEGPQLKLEGSRQRASDYYGKQKCFTWSGCPVRLDASETTTTNIIRVCCSSLEGPARQFGKTPRQIWDLLFTPNLTEEIIEHTKTKLRAMRSKLQNQDSVAYKNMDKDELDALFAIIYYCAQFSSVPGRASSHSFPPQSLVDQYSAV</sequence>
<dbReference type="Proteomes" id="UP000499080">
    <property type="component" value="Unassembled WGS sequence"/>
</dbReference>
<accession>A0A4Y2G3J2</accession>
<dbReference type="AlphaFoldDB" id="A0A4Y2G3J2"/>
<evidence type="ECO:0008006" key="4">
    <source>
        <dbReference type="Google" id="ProtNLM"/>
    </source>
</evidence>
<keyword evidence="3" id="KW-1185">Reference proteome</keyword>
<organism evidence="2 3">
    <name type="scientific">Araneus ventricosus</name>
    <name type="common">Orbweaver spider</name>
    <name type="synonym">Epeira ventricosa</name>
    <dbReference type="NCBI Taxonomy" id="182803"/>
    <lineage>
        <taxon>Eukaryota</taxon>
        <taxon>Metazoa</taxon>
        <taxon>Ecdysozoa</taxon>
        <taxon>Arthropoda</taxon>
        <taxon>Chelicerata</taxon>
        <taxon>Arachnida</taxon>
        <taxon>Araneae</taxon>
        <taxon>Araneomorphae</taxon>
        <taxon>Entelegynae</taxon>
        <taxon>Araneoidea</taxon>
        <taxon>Araneidae</taxon>
        <taxon>Araneus</taxon>
    </lineage>
</organism>
<dbReference type="EMBL" id="BGPR01001215">
    <property type="protein sequence ID" value="GBM48402.1"/>
    <property type="molecule type" value="Genomic_DNA"/>
</dbReference>
<feature type="compositionally biased region" description="Acidic residues" evidence="1">
    <location>
        <begin position="41"/>
        <end position="55"/>
    </location>
</feature>
<evidence type="ECO:0000313" key="2">
    <source>
        <dbReference type="EMBL" id="GBM48402.1"/>
    </source>
</evidence>
<feature type="region of interest" description="Disordered" evidence="1">
    <location>
        <begin position="40"/>
        <end position="64"/>
    </location>
</feature>
<gene>
    <name evidence="2" type="ORF">AVEN_12004_1</name>
</gene>
<name>A0A4Y2G3J2_ARAVE</name>
<protein>
    <recommendedName>
        <fullName evidence="4">PiggyBac transposable element-derived protein domain-containing protein</fullName>
    </recommendedName>
</protein>
<dbReference type="OrthoDB" id="8191541at2759"/>
<evidence type="ECO:0000256" key="1">
    <source>
        <dbReference type="SAM" id="MobiDB-lite"/>
    </source>
</evidence>
<reference evidence="2 3" key="1">
    <citation type="journal article" date="2019" name="Sci. Rep.">
        <title>Orb-weaving spider Araneus ventricosus genome elucidates the spidroin gene catalogue.</title>
        <authorList>
            <person name="Kono N."/>
            <person name="Nakamura H."/>
            <person name="Ohtoshi R."/>
            <person name="Moran D.A.P."/>
            <person name="Shinohara A."/>
            <person name="Yoshida Y."/>
            <person name="Fujiwara M."/>
            <person name="Mori M."/>
            <person name="Tomita M."/>
            <person name="Arakawa K."/>
        </authorList>
    </citation>
    <scope>NUCLEOTIDE SEQUENCE [LARGE SCALE GENOMIC DNA]</scope>
</reference>
<comment type="caution">
    <text evidence="2">The sequence shown here is derived from an EMBL/GenBank/DDBJ whole genome shotgun (WGS) entry which is preliminary data.</text>
</comment>
<evidence type="ECO:0000313" key="3">
    <source>
        <dbReference type="Proteomes" id="UP000499080"/>
    </source>
</evidence>